<reference evidence="2" key="1">
    <citation type="submission" date="2021-07" db="EMBL/GenBank/DDBJ databases">
        <authorList>
            <person name="Branca A.L. A."/>
        </authorList>
    </citation>
    <scope>NUCLEOTIDE SEQUENCE</scope>
</reference>
<evidence type="ECO:0000256" key="1">
    <source>
        <dbReference type="SAM" id="Phobius"/>
    </source>
</evidence>
<organism evidence="2 3">
    <name type="scientific">Penicillium salamii</name>
    <dbReference type="NCBI Taxonomy" id="1612424"/>
    <lineage>
        <taxon>Eukaryota</taxon>
        <taxon>Fungi</taxon>
        <taxon>Dikarya</taxon>
        <taxon>Ascomycota</taxon>
        <taxon>Pezizomycotina</taxon>
        <taxon>Eurotiomycetes</taxon>
        <taxon>Eurotiomycetidae</taxon>
        <taxon>Eurotiales</taxon>
        <taxon>Aspergillaceae</taxon>
        <taxon>Penicillium</taxon>
    </lineage>
</organism>
<comment type="caution">
    <text evidence="2">The sequence shown here is derived from an EMBL/GenBank/DDBJ whole genome shotgun (WGS) entry which is preliminary data.</text>
</comment>
<sequence length="186" mass="20388">MSTSNPFTIADLGIQNMRDDAIIATISIFGISYFSLFGLQFLLFHFPSSPAIILNSLSLIFFSRATIPSVVLLFSTLPSVQLGYLFSFTLVAVGNLVDFLAWDLSSSVARLRFPYYCTSLCLFSLVLIIHALTGTLSSISPLAVQFGQLCVFGGWRLELYVMHSILAYSVVIYSQAVLCAVLESAQ</sequence>
<protein>
    <recommendedName>
        <fullName evidence="4">Transmembrane protein</fullName>
    </recommendedName>
</protein>
<keyword evidence="1" id="KW-1133">Transmembrane helix</keyword>
<dbReference type="OrthoDB" id="4346761at2759"/>
<evidence type="ECO:0000313" key="3">
    <source>
        <dbReference type="Proteomes" id="UP001152649"/>
    </source>
</evidence>
<feature type="transmembrane region" description="Helical" evidence="1">
    <location>
        <begin position="81"/>
        <end position="101"/>
    </location>
</feature>
<dbReference type="EMBL" id="CAJVPG010000448">
    <property type="protein sequence ID" value="CAG8425531.1"/>
    <property type="molecule type" value="Genomic_DNA"/>
</dbReference>
<dbReference type="AlphaFoldDB" id="A0A9W4NZG8"/>
<feature type="transmembrane region" description="Helical" evidence="1">
    <location>
        <begin position="113"/>
        <end position="139"/>
    </location>
</feature>
<keyword evidence="1" id="KW-0812">Transmembrane</keyword>
<name>A0A9W4NZG8_9EURO</name>
<accession>A0A9W4NZG8</accession>
<feature type="transmembrane region" description="Helical" evidence="1">
    <location>
        <begin position="21"/>
        <end position="44"/>
    </location>
</feature>
<proteinExistence type="predicted"/>
<gene>
    <name evidence="2" type="ORF">PSALAMII_LOCUS10353</name>
</gene>
<keyword evidence="3" id="KW-1185">Reference proteome</keyword>
<evidence type="ECO:0000313" key="2">
    <source>
        <dbReference type="EMBL" id="CAG8425531.1"/>
    </source>
</evidence>
<evidence type="ECO:0008006" key="4">
    <source>
        <dbReference type="Google" id="ProtNLM"/>
    </source>
</evidence>
<feature type="transmembrane region" description="Helical" evidence="1">
    <location>
        <begin position="159"/>
        <end position="182"/>
    </location>
</feature>
<keyword evidence="1" id="KW-0472">Membrane</keyword>
<dbReference type="Proteomes" id="UP001152649">
    <property type="component" value="Unassembled WGS sequence"/>
</dbReference>